<dbReference type="OrthoDB" id="8063676at2759"/>
<reference evidence="2" key="1">
    <citation type="submission" date="2016-04" db="EMBL/GenBank/DDBJ databases">
        <title>Cephalotus genome sequencing.</title>
        <authorList>
            <person name="Fukushima K."/>
            <person name="Hasebe M."/>
            <person name="Fang X."/>
        </authorList>
    </citation>
    <scope>NUCLEOTIDE SEQUENCE [LARGE SCALE GENOMIC DNA]</scope>
    <source>
        <strain evidence="2">cv. St1</strain>
    </source>
</reference>
<dbReference type="Pfam" id="PF14223">
    <property type="entry name" value="Retrotran_gag_2"/>
    <property type="match status" value="1"/>
</dbReference>
<dbReference type="PANTHER" id="PTHR35317:SF35">
    <property type="entry name" value="DUF4219 DOMAIN-CONTAINING PROTEIN"/>
    <property type="match status" value="1"/>
</dbReference>
<gene>
    <name evidence="1" type="ORF">CFOL_v3_28350</name>
</gene>
<dbReference type="Proteomes" id="UP000187406">
    <property type="component" value="Unassembled WGS sequence"/>
</dbReference>
<comment type="caution">
    <text evidence="1">The sequence shown here is derived from an EMBL/GenBank/DDBJ whole genome shotgun (WGS) entry which is preliminary data.</text>
</comment>
<dbReference type="PANTHER" id="PTHR35317">
    <property type="entry name" value="OS04G0629600 PROTEIN"/>
    <property type="match status" value="1"/>
</dbReference>
<dbReference type="AlphaFoldDB" id="A0A1Q3CXW0"/>
<sequence>MFNGDKYAFWSVNMKTLFKLQDLWELVEEGFLDSDEATRLRENKKKDAKALFFLQQAVHENIFPRIMGATSSKEAWFILQKEFQGDSKVITVKLQALRREFETAMMKDKELVQEFLSKLSTIVSQMRMYGETCNNQTIVAKVLRSLTPRFDHVVAAIEELEDLTIFSFDKLMGSLQAHEARINHPNEHT</sequence>
<name>A0A1Q3CXW0_CEPFO</name>
<evidence type="ECO:0000313" key="2">
    <source>
        <dbReference type="Proteomes" id="UP000187406"/>
    </source>
</evidence>
<accession>A0A1Q3CXW0</accession>
<dbReference type="InParanoid" id="A0A1Q3CXW0"/>
<evidence type="ECO:0000313" key="1">
    <source>
        <dbReference type="EMBL" id="GAV84908.1"/>
    </source>
</evidence>
<protein>
    <submittedName>
        <fullName evidence="1">UBN2 domain-containing protein</fullName>
    </submittedName>
</protein>
<keyword evidence="2" id="KW-1185">Reference proteome</keyword>
<proteinExistence type="predicted"/>
<dbReference type="EMBL" id="BDDD01003402">
    <property type="protein sequence ID" value="GAV84908.1"/>
    <property type="molecule type" value="Genomic_DNA"/>
</dbReference>
<organism evidence="1 2">
    <name type="scientific">Cephalotus follicularis</name>
    <name type="common">Albany pitcher plant</name>
    <dbReference type="NCBI Taxonomy" id="3775"/>
    <lineage>
        <taxon>Eukaryota</taxon>
        <taxon>Viridiplantae</taxon>
        <taxon>Streptophyta</taxon>
        <taxon>Embryophyta</taxon>
        <taxon>Tracheophyta</taxon>
        <taxon>Spermatophyta</taxon>
        <taxon>Magnoliopsida</taxon>
        <taxon>eudicotyledons</taxon>
        <taxon>Gunneridae</taxon>
        <taxon>Pentapetalae</taxon>
        <taxon>rosids</taxon>
        <taxon>fabids</taxon>
        <taxon>Oxalidales</taxon>
        <taxon>Cephalotaceae</taxon>
        <taxon>Cephalotus</taxon>
    </lineage>
</organism>